<dbReference type="VEuPathDB" id="VectorBase:ACHR002593"/>
<dbReference type="Proteomes" id="UP000075881">
    <property type="component" value="Unassembled WGS sequence"/>
</dbReference>
<protein>
    <submittedName>
        <fullName evidence="1">Uncharacterized protein</fullName>
    </submittedName>
</protein>
<reference evidence="1" key="2">
    <citation type="submission" date="2020-05" db="UniProtKB">
        <authorList>
            <consortium name="EnsemblMetazoa"/>
        </authorList>
    </citation>
    <scope>IDENTIFICATION</scope>
    <source>
        <strain evidence="1">ACHKN1017</strain>
    </source>
</reference>
<dbReference type="AlphaFoldDB" id="A0A182JVR1"/>
<evidence type="ECO:0000313" key="2">
    <source>
        <dbReference type="Proteomes" id="UP000075881"/>
    </source>
</evidence>
<dbReference type="EnsemblMetazoa" id="ACHR002593-RA">
    <property type="protein sequence ID" value="ACHR002593-PA"/>
    <property type="gene ID" value="ACHR002593"/>
</dbReference>
<organism evidence="1 2">
    <name type="scientific">Anopheles christyi</name>
    <dbReference type="NCBI Taxonomy" id="43041"/>
    <lineage>
        <taxon>Eukaryota</taxon>
        <taxon>Metazoa</taxon>
        <taxon>Ecdysozoa</taxon>
        <taxon>Arthropoda</taxon>
        <taxon>Hexapoda</taxon>
        <taxon>Insecta</taxon>
        <taxon>Pterygota</taxon>
        <taxon>Neoptera</taxon>
        <taxon>Endopterygota</taxon>
        <taxon>Diptera</taxon>
        <taxon>Nematocera</taxon>
        <taxon>Culicoidea</taxon>
        <taxon>Culicidae</taxon>
        <taxon>Anophelinae</taxon>
        <taxon>Anopheles</taxon>
    </lineage>
</organism>
<reference evidence="2" key="1">
    <citation type="submission" date="2013-03" db="EMBL/GenBank/DDBJ databases">
        <title>The Genome Sequence of Anopheles christyi ACHKN1017.</title>
        <authorList>
            <consortium name="The Broad Institute Genomics Platform"/>
            <person name="Neafsey D.E."/>
            <person name="Besansky N."/>
            <person name="Walker B."/>
            <person name="Young S.K."/>
            <person name="Zeng Q."/>
            <person name="Gargeya S."/>
            <person name="Fitzgerald M."/>
            <person name="Haas B."/>
            <person name="Abouelleil A."/>
            <person name="Allen A.W."/>
            <person name="Alvarado L."/>
            <person name="Arachchi H.M."/>
            <person name="Berlin A.M."/>
            <person name="Chapman S.B."/>
            <person name="Gainer-Dewar J."/>
            <person name="Goldberg J."/>
            <person name="Griggs A."/>
            <person name="Gujja S."/>
            <person name="Hansen M."/>
            <person name="Howarth C."/>
            <person name="Imamovic A."/>
            <person name="Ireland A."/>
            <person name="Larimer J."/>
            <person name="McCowan C."/>
            <person name="Murphy C."/>
            <person name="Pearson M."/>
            <person name="Poon T.W."/>
            <person name="Priest M."/>
            <person name="Roberts A."/>
            <person name="Saif S."/>
            <person name="Shea T."/>
            <person name="Sisk P."/>
            <person name="Sykes S."/>
            <person name="Wortman J."/>
            <person name="Nusbaum C."/>
            <person name="Birren B."/>
        </authorList>
    </citation>
    <scope>NUCLEOTIDE SEQUENCE [LARGE SCALE GENOMIC DNA]</scope>
    <source>
        <strain evidence="2">ACHKN1017</strain>
    </source>
</reference>
<sequence>MDKLHVWAKELIQKEFYTKHSQLACELEYNLCNSLKHYEQLTRFGLIMIQFDASESVEFMHRTVMEYFLVRYCVFNDVDKEIFFNFLRRYFCVSRANISDKFIDFFLNDMKCLSSHKKHIIGSYLYSGSNILSTCIRMALNNATFNTLRLLLSVAPKDLLRSVYFRFGGTNSSQGNKLTSAEKNEINLKRLGERQTILLLETLKECDDEYADNNDDENDDRSILQRMLFETNPNEEDALEVAIRKPFPEVFDWFIAYCTEHFDLQIQRYLTENQSQASDKYKKRR</sequence>
<proteinExistence type="predicted"/>
<name>A0A182JVR1_9DIPT</name>
<evidence type="ECO:0000313" key="1">
    <source>
        <dbReference type="EnsemblMetazoa" id="ACHR002593-PA"/>
    </source>
</evidence>
<keyword evidence="2" id="KW-1185">Reference proteome</keyword>
<accession>A0A182JVR1</accession>